<dbReference type="Gene3D" id="1.10.510.10">
    <property type="entry name" value="Transferase(Phosphotransferase) domain 1"/>
    <property type="match status" value="1"/>
</dbReference>
<keyword evidence="4" id="KW-0732">Signal</keyword>
<dbReference type="SUPFAM" id="SSF56112">
    <property type="entry name" value="Protein kinase-like (PK-like)"/>
    <property type="match status" value="1"/>
</dbReference>
<dbReference type="InterPro" id="IPR055414">
    <property type="entry name" value="LRR_R13L4/SHOC2-like"/>
</dbReference>
<dbReference type="GO" id="GO:0005524">
    <property type="term" value="F:ATP binding"/>
    <property type="evidence" value="ECO:0007669"/>
    <property type="project" value="UniProtKB-UniRule"/>
</dbReference>
<dbReference type="InterPro" id="IPR001611">
    <property type="entry name" value="Leu-rich_rpt"/>
</dbReference>
<keyword evidence="7 9" id="KW-0472">Membrane</keyword>
<keyword evidence="8" id="KW-0547">Nucleotide-binding</keyword>
<keyword evidence="8" id="KW-0067">ATP-binding</keyword>
<dbReference type="FunFam" id="3.30.200.20:FF:000432">
    <property type="entry name" value="LRR receptor-like serine/threonine-protein kinase EFR"/>
    <property type="match status" value="1"/>
</dbReference>
<dbReference type="Gene3D" id="3.80.10.10">
    <property type="entry name" value="Ribonuclease Inhibitor"/>
    <property type="match status" value="4"/>
</dbReference>
<proteinExistence type="predicted"/>
<organism evidence="11 12">
    <name type="scientific">Gossypium raimondii</name>
    <name type="common">Peruvian cotton</name>
    <name type="synonym">Gossypium klotzschianum subsp. raimondii</name>
    <dbReference type="NCBI Taxonomy" id="29730"/>
    <lineage>
        <taxon>Eukaryota</taxon>
        <taxon>Viridiplantae</taxon>
        <taxon>Streptophyta</taxon>
        <taxon>Embryophyta</taxon>
        <taxon>Tracheophyta</taxon>
        <taxon>Spermatophyta</taxon>
        <taxon>Magnoliopsida</taxon>
        <taxon>eudicotyledons</taxon>
        <taxon>Gunneridae</taxon>
        <taxon>Pentapetalae</taxon>
        <taxon>rosids</taxon>
        <taxon>malvids</taxon>
        <taxon>Malvales</taxon>
        <taxon>Malvaceae</taxon>
        <taxon>Malvoideae</taxon>
        <taxon>Gossypium</taxon>
    </lineage>
</organism>
<name>A0A0D2VRT7_GOSRA</name>
<dbReference type="InterPro" id="IPR013210">
    <property type="entry name" value="LRR_N_plant-typ"/>
</dbReference>
<dbReference type="InterPro" id="IPR017441">
    <property type="entry name" value="Protein_kinase_ATP_BS"/>
</dbReference>
<dbReference type="PROSITE" id="PS00107">
    <property type="entry name" value="PROTEIN_KINASE_ATP"/>
    <property type="match status" value="1"/>
</dbReference>
<feature type="transmembrane region" description="Helical" evidence="9">
    <location>
        <begin position="21"/>
        <end position="43"/>
    </location>
</feature>
<dbReference type="Proteomes" id="UP000032304">
    <property type="component" value="Chromosome 11"/>
</dbReference>
<keyword evidence="3 9" id="KW-0812">Transmembrane</keyword>
<dbReference type="Pfam" id="PF23598">
    <property type="entry name" value="LRR_14"/>
    <property type="match status" value="1"/>
</dbReference>
<dbReference type="GO" id="GO:0004672">
    <property type="term" value="F:protein kinase activity"/>
    <property type="evidence" value="ECO:0007669"/>
    <property type="project" value="InterPro"/>
</dbReference>
<dbReference type="FunFam" id="3.80.10.10:FF:000095">
    <property type="entry name" value="LRR receptor-like serine/threonine-protein kinase GSO1"/>
    <property type="match status" value="2"/>
</dbReference>
<dbReference type="InterPro" id="IPR000719">
    <property type="entry name" value="Prot_kinase_dom"/>
</dbReference>
<dbReference type="Gramene" id="KJB73880">
    <property type="protein sequence ID" value="KJB73880"/>
    <property type="gene ID" value="B456_011G258200"/>
</dbReference>
<dbReference type="GO" id="GO:0016020">
    <property type="term" value="C:membrane"/>
    <property type="evidence" value="ECO:0007669"/>
    <property type="project" value="UniProtKB-SubCell"/>
</dbReference>
<dbReference type="AlphaFoldDB" id="A0A0D2VRT7"/>
<dbReference type="PROSITE" id="PS50011">
    <property type="entry name" value="PROTEIN_KINASE_DOM"/>
    <property type="match status" value="1"/>
</dbReference>
<evidence type="ECO:0000313" key="11">
    <source>
        <dbReference type="EMBL" id="KJB73880.1"/>
    </source>
</evidence>
<feature type="transmembrane region" description="Helical" evidence="9">
    <location>
        <begin position="653"/>
        <end position="674"/>
    </location>
</feature>
<evidence type="ECO:0000256" key="9">
    <source>
        <dbReference type="SAM" id="Phobius"/>
    </source>
</evidence>
<comment type="subcellular location">
    <subcellularLocation>
        <location evidence="1">Membrane</location>
        <topology evidence="1">Single-pass membrane protein</topology>
    </subcellularLocation>
</comment>
<dbReference type="InterPro" id="IPR032675">
    <property type="entry name" value="LRR_dom_sf"/>
</dbReference>
<feature type="binding site" evidence="8">
    <location>
        <position position="735"/>
    </location>
    <ligand>
        <name>ATP</name>
        <dbReference type="ChEBI" id="CHEBI:30616"/>
    </ligand>
</feature>
<protein>
    <recommendedName>
        <fullName evidence="10">Protein kinase domain-containing protein</fullName>
    </recommendedName>
</protein>
<dbReference type="Pfam" id="PF00560">
    <property type="entry name" value="LRR_1"/>
    <property type="match status" value="3"/>
</dbReference>
<feature type="domain" description="Protein kinase" evidence="10">
    <location>
        <begin position="706"/>
        <end position="826"/>
    </location>
</feature>
<keyword evidence="12" id="KW-1185">Reference proteome</keyword>
<evidence type="ECO:0000256" key="4">
    <source>
        <dbReference type="ARBA" id="ARBA00022729"/>
    </source>
</evidence>
<evidence type="ECO:0000256" key="2">
    <source>
        <dbReference type="ARBA" id="ARBA00022614"/>
    </source>
</evidence>
<evidence type="ECO:0000256" key="6">
    <source>
        <dbReference type="ARBA" id="ARBA00022989"/>
    </source>
</evidence>
<dbReference type="InterPro" id="IPR011009">
    <property type="entry name" value="Kinase-like_dom_sf"/>
</dbReference>
<keyword evidence="6 9" id="KW-1133">Transmembrane helix</keyword>
<dbReference type="SUPFAM" id="SSF52058">
    <property type="entry name" value="L domain-like"/>
    <property type="match status" value="2"/>
</dbReference>
<evidence type="ECO:0000256" key="3">
    <source>
        <dbReference type="ARBA" id="ARBA00022692"/>
    </source>
</evidence>
<evidence type="ECO:0000313" key="12">
    <source>
        <dbReference type="Proteomes" id="UP000032304"/>
    </source>
</evidence>
<dbReference type="eggNOG" id="ENOG502QPYS">
    <property type="taxonomic scope" value="Eukaryota"/>
</dbReference>
<dbReference type="EMBL" id="CM001750">
    <property type="protein sequence ID" value="KJB73880.1"/>
    <property type="molecule type" value="Genomic_DNA"/>
</dbReference>
<gene>
    <name evidence="11" type="ORF">B456_011G258200</name>
</gene>
<dbReference type="InterPro" id="IPR051809">
    <property type="entry name" value="Plant_receptor-like_S/T_kinase"/>
</dbReference>
<reference evidence="11 12" key="1">
    <citation type="journal article" date="2012" name="Nature">
        <title>Repeated polyploidization of Gossypium genomes and the evolution of spinnable cotton fibres.</title>
        <authorList>
            <person name="Paterson A.H."/>
            <person name="Wendel J.F."/>
            <person name="Gundlach H."/>
            <person name="Guo H."/>
            <person name="Jenkins J."/>
            <person name="Jin D."/>
            <person name="Llewellyn D."/>
            <person name="Showmaker K.C."/>
            <person name="Shu S."/>
            <person name="Udall J."/>
            <person name="Yoo M.J."/>
            <person name="Byers R."/>
            <person name="Chen W."/>
            <person name="Doron-Faigenboim A."/>
            <person name="Duke M.V."/>
            <person name="Gong L."/>
            <person name="Grimwood J."/>
            <person name="Grover C."/>
            <person name="Grupp K."/>
            <person name="Hu G."/>
            <person name="Lee T.H."/>
            <person name="Li J."/>
            <person name="Lin L."/>
            <person name="Liu T."/>
            <person name="Marler B.S."/>
            <person name="Page J.T."/>
            <person name="Roberts A.W."/>
            <person name="Romanel E."/>
            <person name="Sanders W.S."/>
            <person name="Szadkowski E."/>
            <person name="Tan X."/>
            <person name="Tang H."/>
            <person name="Xu C."/>
            <person name="Wang J."/>
            <person name="Wang Z."/>
            <person name="Zhang D."/>
            <person name="Zhang L."/>
            <person name="Ashrafi H."/>
            <person name="Bedon F."/>
            <person name="Bowers J.E."/>
            <person name="Brubaker C.L."/>
            <person name="Chee P.W."/>
            <person name="Das S."/>
            <person name="Gingle A.R."/>
            <person name="Haigler C.H."/>
            <person name="Harker D."/>
            <person name="Hoffmann L.V."/>
            <person name="Hovav R."/>
            <person name="Jones D.C."/>
            <person name="Lemke C."/>
            <person name="Mansoor S."/>
            <person name="ur Rahman M."/>
            <person name="Rainville L.N."/>
            <person name="Rambani A."/>
            <person name="Reddy U.K."/>
            <person name="Rong J.K."/>
            <person name="Saranga Y."/>
            <person name="Scheffler B.E."/>
            <person name="Scheffler J.A."/>
            <person name="Stelly D.M."/>
            <person name="Triplett B.A."/>
            <person name="Van Deynze A."/>
            <person name="Vaslin M.F."/>
            <person name="Waghmare V.N."/>
            <person name="Walford S.A."/>
            <person name="Wright R.J."/>
            <person name="Zaki E.A."/>
            <person name="Zhang T."/>
            <person name="Dennis E.S."/>
            <person name="Mayer K.F."/>
            <person name="Peterson D.G."/>
            <person name="Rokhsar D.S."/>
            <person name="Wang X."/>
            <person name="Schmutz J."/>
        </authorList>
    </citation>
    <scope>NUCLEOTIDE SEQUENCE [LARGE SCALE GENOMIC DNA]</scope>
</reference>
<evidence type="ECO:0000256" key="5">
    <source>
        <dbReference type="ARBA" id="ARBA00022737"/>
    </source>
</evidence>
<dbReference type="PANTHER" id="PTHR27008">
    <property type="entry name" value="OS04G0122200 PROTEIN"/>
    <property type="match status" value="1"/>
</dbReference>
<dbReference type="PANTHER" id="PTHR27008:SF610">
    <property type="entry name" value="SERINE-THREONINE_TYROSINE-PROTEIN KINASE CATALYTIC DOMAIN-CONTAINING PROTEIN"/>
    <property type="match status" value="1"/>
</dbReference>
<accession>A0A0D2VRT7</accession>
<keyword evidence="5" id="KW-0677">Repeat</keyword>
<dbReference type="Pfam" id="PF00069">
    <property type="entry name" value="Pkinase"/>
    <property type="match status" value="1"/>
</dbReference>
<keyword evidence="2" id="KW-0433">Leucine-rich repeat</keyword>
<dbReference type="InterPro" id="IPR003591">
    <property type="entry name" value="Leu-rich_rpt_typical-subtyp"/>
</dbReference>
<dbReference type="SMART" id="SM00369">
    <property type="entry name" value="LRR_TYP"/>
    <property type="match status" value="5"/>
</dbReference>
<evidence type="ECO:0000256" key="1">
    <source>
        <dbReference type="ARBA" id="ARBA00004167"/>
    </source>
</evidence>
<dbReference type="OMA" id="VELWAYK"/>
<evidence type="ECO:0000259" key="10">
    <source>
        <dbReference type="PROSITE" id="PS50011"/>
    </source>
</evidence>
<evidence type="ECO:0000256" key="8">
    <source>
        <dbReference type="PROSITE-ProRule" id="PRU10141"/>
    </source>
</evidence>
<dbReference type="Pfam" id="PF08263">
    <property type="entry name" value="LRRNT_2"/>
    <property type="match status" value="1"/>
</dbReference>
<sequence length="826" mass="90520">MNKTLSNTTQSHQLRKQMEASNVFFLVYVEVIVLLSCFNLHGFNLLGLVTASPVVRGNGTDQHALLQFKTKVTGDPLKIMESWNISIHFCQWHGVTCGRKHQRVTKLDLQFLKLSGSLSPYIGNLSFLRGLNLADNSFYNQIPQEIGRLRRLETLQLTNNSIRGEIPSNLSACSKLTLVDMRSNQLAGEIPASLGLLSNLKFLNFANNSLKGSIPPLFGNLSSLEVLSLAINALSGTIPEALGQLTNLSFFSIYGNAISGNFPMSIFNLSKIRSFDIGANKIQGTLHSDLGITMPSIEFFSVAGNQISGQIPISISNASNLNVLLFNDNRLSGNVPSLEKLDKLVNLGLGKNHFGHGKEGDLKFLCSLVNATKLKFLYIGTSNFGGELPKCISNFSTTLLNLVIEQNKIMGRIPNGIGNLINLEVLSALENQLSGPIPSEIGRLQKLNIFFAYTNFLSGTIPNSIGNLTMLIKLALNENNLQGSIPISLGNCQNLLLLDLSNNNLSGSVPREVLRLQSLSIWLDLSSNYLTGELLVKNLGSCVSLETLSLDDNLFEGPIPSSWSSLRGLVQLDLLDNNLSGGIPEFFVTFGALKYLNLSFNDFDGVIPSEGVFKNASATFVEGNNKLCGGIPELHLSRCNSKTSSTTSVKLKIAIIVVMLGVALVFTCLLVLWFRKKRQQHPRTICEENWLLQLSYQSILRATNGFSTQNLVGAGSFGSVYKGILEESGEVIAVKVFHLLHSGASRSFLAECEALKNIRHRNLVKVLSAISGIDHKGNDFKALAYEFMENESLEDWLYPSTSMNEPETMRNLNFIQRVNVAVDVAH</sequence>
<evidence type="ECO:0000256" key="7">
    <source>
        <dbReference type="ARBA" id="ARBA00023136"/>
    </source>
</evidence>